<dbReference type="OrthoDB" id="10055322at2759"/>
<feature type="compositionally biased region" description="Low complexity" evidence="2">
    <location>
        <begin position="87"/>
        <end position="110"/>
    </location>
</feature>
<feature type="region of interest" description="Disordered" evidence="2">
    <location>
        <begin position="74"/>
        <end position="126"/>
    </location>
</feature>
<protein>
    <recommendedName>
        <fullName evidence="1">Mediator of RNA polymerase II transcription subunit 15</fullName>
    </recommendedName>
    <alternativeName>
        <fullName evidence="1">Mediator complex subunit 15</fullName>
    </alternativeName>
</protein>
<reference evidence="5" key="1">
    <citation type="submission" date="2021-06" db="EMBL/GenBank/DDBJ databases">
        <authorList>
            <person name="Hodson N. C."/>
            <person name="Mongue J. A."/>
            <person name="Jaron S. K."/>
        </authorList>
    </citation>
    <scope>NUCLEOTIDE SEQUENCE</scope>
</reference>
<evidence type="ECO:0000259" key="4">
    <source>
        <dbReference type="Pfam" id="PF09606"/>
    </source>
</evidence>
<feature type="domain" description="Mediator of RNA polymerase II transcription subunit 15 N-terminal" evidence="4">
    <location>
        <begin position="6"/>
        <end position="74"/>
    </location>
</feature>
<sequence length="212" mass="23641">MSSPDDNNWPSQAIRQAMVEKIQEAVTSIGGPPTPKTAVEMENKVFLKAISRDEYMSFVARLIIHIKEFGLKRNGPGMAVGESSRTSNSSVSMANCSSQQQQDQQSQQQQPGTENDADPVGSQPGQVSQGQVLLHQLLQTLRSPTTSEQQQQVLQILKSNPQLMIAFIRHRQHQQQLQAQAAAQQQAYDQNHLVSELESLTLQYDDQFINED</sequence>
<comment type="similarity">
    <text evidence="1">Belongs to the Mediator complex subunit 15 family.</text>
</comment>
<keyword evidence="1" id="KW-0804">Transcription</keyword>
<evidence type="ECO:0000256" key="1">
    <source>
        <dbReference type="RuleBase" id="RU364148"/>
    </source>
</evidence>
<evidence type="ECO:0000259" key="3">
    <source>
        <dbReference type="Pfam" id="PF09030"/>
    </source>
</evidence>
<name>A0A8J2J3B2_9HEXA</name>
<keyword evidence="6" id="KW-1185">Reference proteome</keyword>
<dbReference type="InterPro" id="IPR014744">
    <property type="entry name" value="Nuc_rcpt_coact_CREBbp"/>
</dbReference>
<comment type="caution">
    <text evidence="5">The sequence shown here is derived from an EMBL/GenBank/DDBJ whole genome shotgun (WGS) entry which is preliminary data.</text>
</comment>
<dbReference type="CDD" id="cd20910">
    <property type="entry name" value="NCBD_CREBBP-p300_like"/>
    <property type="match status" value="1"/>
</dbReference>
<dbReference type="Pfam" id="PF09606">
    <property type="entry name" value="Med15_N"/>
    <property type="match status" value="1"/>
</dbReference>
<dbReference type="Proteomes" id="UP000708208">
    <property type="component" value="Unassembled WGS sequence"/>
</dbReference>
<dbReference type="AlphaFoldDB" id="A0A8J2J3B2"/>
<organism evidence="5 6">
    <name type="scientific">Allacma fusca</name>
    <dbReference type="NCBI Taxonomy" id="39272"/>
    <lineage>
        <taxon>Eukaryota</taxon>
        <taxon>Metazoa</taxon>
        <taxon>Ecdysozoa</taxon>
        <taxon>Arthropoda</taxon>
        <taxon>Hexapoda</taxon>
        <taxon>Collembola</taxon>
        <taxon>Symphypleona</taxon>
        <taxon>Sminthuridae</taxon>
        <taxon>Allacma</taxon>
    </lineage>
</organism>
<dbReference type="GO" id="GO:0003713">
    <property type="term" value="F:transcription coactivator activity"/>
    <property type="evidence" value="ECO:0007669"/>
    <property type="project" value="InterPro"/>
</dbReference>
<dbReference type="Pfam" id="PF09030">
    <property type="entry name" value="Creb_binding"/>
    <property type="match status" value="1"/>
</dbReference>
<evidence type="ECO:0000313" key="5">
    <source>
        <dbReference type="EMBL" id="CAG7672442.1"/>
    </source>
</evidence>
<dbReference type="InterPro" id="IPR019087">
    <property type="entry name" value="Med15_N"/>
</dbReference>
<gene>
    <name evidence="1" type="primary">MED15</name>
    <name evidence="5" type="ORF">AFUS01_LOCUS2114</name>
</gene>
<evidence type="ECO:0000313" key="6">
    <source>
        <dbReference type="Proteomes" id="UP000708208"/>
    </source>
</evidence>
<comment type="subcellular location">
    <subcellularLocation>
        <location evidence="1">Nucleus</location>
    </subcellularLocation>
</comment>
<dbReference type="EMBL" id="CAJVCH010012031">
    <property type="protein sequence ID" value="CAG7672442.1"/>
    <property type="molecule type" value="Genomic_DNA"/>
</dbReference>
<keyword evidence="1" id="KW-0010">Activator</keyword>
<dbReference type="GO" id="GO:0005634">
    <property type="term" value="C:nucleus"/>
    <property type="evidence" value="ECO:0007669"/>
    <property type="project" value="UniProtKB-SubCell"/>
</dbReference>
<dbReference type="GO" id="GO:0000123">
    <property type="term" value="C:histone acetyltransferase complex"/>
    <property type="evidence" value="ECO:0007669"/>
    <property type="project" value="InterPro"/>
</dbReference>
<dbReference type="GO" id="GO:0004402">
    <property type="term" value="F:histone acetyltransferase activity"/>
    <property type="evidence" value="ECO:0007669"/>
    <property type="project" value="InterPro"/>
</dbReference>
<keyword evidence="1" id="KW-0539">Nucleus</keyword>
<accession>A0A8J2J3B2</accession>
<feature type="domain" description="Nuclear receptor coactivator CREB-bp-like interlocking" evidence="3">
    <location>
        <begin position="89"/>
        <end position="178"/>
    </location>
</feature>
<proteinExistence type="inferred from homology"/>
<comment type="function">
    <text evidence="1">Component of the Mediator complex, a coactivator involved in the regulated transcription of nearly all RNA polymerase II-dependent genes. Mediator functions as a bridge to convey information from gene-specific regulatory proteins to the basal RNA polymerase II transcription machinery. Mediator is recruited to promoters by direct interactions with regulatory proteins and serves as a scaffold for the assembly of a functional preinitiation complex with RNA polymerase II and the general transcription factors.</text>
</comment>
<evidence type="ECO:0000256" key="2">
    <source>
        <dbReference type="SAM" id="MobiDB-lite"/>
    </source>
</evidence>
<keyword evidence="1" id="KW-0805">Transcription regulation</keyword>
<comment type="subunit">
    <text evidence="1">Component of the Mediator complex.</text>
</comment>